<keyword evidence="2" id="KW-1185">Reference proteome</keyword>
<comment type="caution">
    <text evidence="1">The sequence shown here is derived from an EMBL/GenBank/DDBJ whole genome shotgun (WGS) entry which is preliminary data.</text>
</comment>
<protein>
    <submittedName>
        <fullName evidence="1">Uncharacterized protein</fullName>
    </submittedName>
</protein>
<evidence type="ECO:0000313" key="2">
    <source>
        <dbReference type="Proteomes" id="UP000798662"/>
    </source>
</evidence>
<reference evidence="1" key="1">
    <citation type="submission" date="2019-11" db="EMBL/GenBank/DDBJ databases">
        <title>Nori genome reveals adaptations in red seaweeds to the harsh intertidal environment.</title>
        <authorList>
            <person name="Wang D."/>
            <person name="Mao Y."/>
        </authorList>
    </citation>
    <scope>NUCLEOTIDE SEQUENCE</scope>
    <source>
        <tissue evidence="1">Gametophyte</tissue>
    </source>
</reference>
<name>A0ACC3CAF5_PYRYE</name>
<gene>
    <name evidence="1" type="ORF">I4F81_009472</name>
</gene>
<sequence>MAFISCPCYDRPPPVRRSPVSSRRSRPRAPRRVRAPIPPASSWSMHTPPPPPSSSLIPPTFSALHAAATSSVVHLLGTGVAPPLLEVSVPGPGGLNASGDGSAASERAAAAASVAVAVAVAVGIAAAGRPACLLPCDAPCRAAAKAAAAAGGGAPRVPTVVRLADVPAEAVVVAVSPAGEAAWDALAAAVSPTAAAAVVVVNGQLCSGLRPWVPAYAIKPISGRGWVVVAHPQPGGWVLVDGRGVRLPGEVEVLTQGRLTRPNVAAAWQALLAAGG</sequence>
<proteinExistence type="predicted"/>
<evidence type="ECO:0000313" key="1">
    <source>
        <dbReference type="EMBL" id="KAK1866960.1"/>
    </source>
</evidence>
<dbReference type="Proteomes" id="UP000798662">
    <property type="component" value="Chromosome 3"/>
</dbReference>
<dbReference type="EMBL" id="CM020620">
    <property type="protein sequence ID" value="KAK1866960.1"/>
    <property type="molecule type" value="Genomic_DNA"/>
</dbReference>
<accession>A0ACC3CAF5</accession>
<organism evidence="1 2">
    <name type="scientific">Pyropia yezoensis</name>
    <name type="common">Susabi-nori</name>
    <name type="synonym">Porphyra yezoensis</name>
    <dbReference type="NCBI Taxonomy" id="2788"/>
    <lineage>
        <taxon>Eukaryota</taxon>
        <taxon>Rhodophyta</taxon>
        <taxon>Bangiophyceae</taxon>
        <taxon>Bangiales</taxon>
        <taxon>Bangiaceae</taxon>
        <taxon>Pyropia</taxon>
    </lineage>
</organism>